<evidence type="ECO:0000313" key="8">
    <source>
        <dbReference type="Proteomes" id="UP000605986"/>
    </source>
</evidence>
<evidence type="ECO:0000256" key="3">
    <source>
        <dbReference type="ARBA" id="ARBA00023163"/>
    </source>
</evidence>
<evidence type="ECO:0000256" key="2">
    <source>
        <dbReference type="ARBA" id="ARBA00010427"/>
    </source>
</evidence>
<dbReference type="Gene3D" id="3.40.50.11990">
    <property type="entry name" value="RNA polymerase II accessory factor, Cdc73 C-terminal domain"/>
    <property type="match status" value="1"/>
</dbReference>
<dbReference type="GO" id="GO:0000993">
    <property type="term" value="F:RNA polymerase II complex binding"/>
    <property type="evidence" value="ECO:0007669"/>
    <property type="project" value="TreeGrafter"/>
</dbReference>
<name>A0A8H4P009_9HYPO</name>
<proteinExistence type="inferred from homology"/>
<keyword evidence="4" id="KW-0539">Nucleus</keyword>
<dbReference type="Proteomes" id="UP000605986">
    <property type="component" value="Unassembled WGS sequence"/>
</dbReference>
<evidence type="ECO:0000256" key="5">
    <source>
        <dbReference type="SAM" id="MobiDB-lite"/>
    </source>
</evidence>
<evidence type="ECO:0000256" key="4">
    <source>
        <dbReference type="ARBA" id="ARBA00023242"/>
    </source>
</evidence>
<dbReference type="InterPro" id="IPR038103">
    <property type="entry name" value="CDC73_C_sf"/>
</dbReference>
<dbReference type="Pfam" id="PF05179">
    <property type="entry name" value="CDC73_C"/>
    <property type="match status" value="1"/>
</dbReference>
<evidence type="ECO:0000259" key="6">
    <source>
        <dbReference type="Pfam" id="PF05179"/>
    </source>
</evidence>
<protein>
    <recommendedName>
        <fullName evidence="6">Cell division control protein 73 C-terminal domain-containing protein</fullName>
    </recommendedName>
</protein>
<evidence type="ECO:0000256" key="1">
    <source>
        <dbReference type="ARBA" id="ARBA00004123"/>
    </source>
</evidence>
<dbReference type="FunFam" id="3.40.50.11990:FF:000003">
    <property type="entry name" value="Pol II transcription elongation factor subunit Cdc73"/>
    <property type="match status" value="1"/>
</dbReference>
<keyword evidence="8" id="KW-1185">Reference proteome</keyword>
<comment type="subcellular location">
    <subcellularLocation>
        <location evidence="1">Nucleus</location>
    </subcellularLocation>
</comment>
<dbReference type="InterPro" id="IPR007852">
    <property type="entry name" value="Cdc73/Parafibromin"/>
</dbReference>
<reference evidence="7" key="1">
    <citation type="submission" date="2020-01" db="EMBL/GenBank/DDBJ databases">
        <title>Identification and distribution of gene clusters putatively required for synthesis of sphingolipid metabolism inhibitors in phylogenetically diverse species of the filamentous fungus Fusarium.</title>
        <authorList>
            <person name="Kim H.-S."/>
            <person name="Busman M."/>
            <person name="Brown D.W."/>
            <person name="Divon H."/>
            <person name="Uhlig S."/>
            <person name="Proctor R.H."/>
        </authorList>
    </citation>
    <scope>NUCLEOTIDE SEQUENCE</scope>
    <source>
        <strain evidence="7">NRRL 53441</strain>
    </source>
</reference>
<dbReference type="PANTHER" id="PTHR12466:SF8">
    <property type="entry name" value="PARAFIBROMIN"/>
    <property type="match status" value="1"/>
</dbReference>
<sequence length="409" mass="45207">MATAADLDGLVLLRQSISSSAPFIPSASADASATEVTLSQATHLRFPNQDIAVPIDNPTRFVSQDKPVDLRSIYFAWLNREVAIPEYNASATKLNEELAVAGGSGKVQNLGFIERLDLITWLEGASEESEYIKPLASDKDATTAGATAASETGVVTSTTQARSGRGTMDPRLAGIYNGERRMGDRNTVLRGIKPTDFSHVRKLAAPFILKKSQSGANLPTNPSLALNQKAPTRRPDPIILLSPSASSLLRLSNARSFLEDGKFVPTDAGGSSATMLHVQRTIPSIDPNRPMRFILVEGSEAFKPEYWNRIVAVLTTGQTWQFKNYKWSDPNELFKHTLGIYVGWRGESAPDNIRSWGHRVLSTGIDRWRGEGHDASRFRDKEIVEQIWRAIEENMRYRGWRKDRAPSSI</sequence>
<evidence type="ECO:0000313" key="7">
    <source>
        <dbReference type="EMBL" id="KAF4450901.1"/>
    </source>
</evidence>
<gene>
    <name evidence="7" type="ORF">F53441_6040</name>
</gene>
<dbReference type="InterPro" id="IPR031336">
    <property type="entry name" value="CDC73_C"/>
</dbReference>
<feature type="domain" description="Cell division control protein 73 C-terminal" evidence="6">
    <location>
        <begin position="234"/>
        <end position="393"/>
    </location>
</feature>
<dbReference type="EMBL" id="JAADJG010000236">
    <property type="protein sequence ID" value="KAF4450901.1"/>
    <property type="molecule type" value="Genomic_DNA"/>
</dbReference>
<dbReference type="OrthoDB" id="2186602at2759"/>
<dbReference type="GO" id="GO:0006368">
    <property type="term" value="P:transcription elongation by RNA polymerase II"/>
    <property type="evidence" value="ECO:0007669"/>
    <property type="project" value="InterPro"/>
</dbReference>
<keyword evidence="3" id="KW-0804">Transcription</keyword>
<dbReference type="AlphaFoldDB" id="A0A8H4P009"/>
<accession>A0A8H4P009</accession>
<organism evidence="7 8">
    <name type="scientific">Fusarium austroafricanum</name>
    <dbReference type="NCBI Taxonomy" id="2364996"/>
    <lineage>
        <taxon>Eukaryota</taxon>
        <taxon>Fungi</taxon>
        <taxon>Dikarya</taxon>
        <taxon>Ascomycota</taxon>
        <taxon>Pezizomycotina</taxon>
        <taxon>Sordariomycetes</taxon>
        <taxon>Hypocreomycetidae</taxon>
        <taxon>Hypocreales</taxon>
        <taxon>Nectriaceae</taxon>
        <taxon>Fusarium</taxon>
        <taxon>Fusarium concolor species complex</taxon>
    </lineage>
</organism>
<dbReference type="PANTHER" id="PTHR12466">
    <property type="entry name" value="CDC73 DOMAIN PROTEIN"/>
    <property type="match status" value="1"/>
</dbReference>
<dbReference type="GO" id="GO:0016593">
    <property type="term" value="C:Cdc73/Paf1 complex"/>
    <property type="evidence" value="ECO:0007669"/>
    <property type="project" value="InterPro"/>
</dbReference>
<comment type="caution">
    <text evidence="7">The sequence shown here is derived from an EMBL/GenBank/DDBJ whole genome shotgun (WGS) entry which is preliminary data.</text>
</comment>
<comment type="similarity">
    <text evidence="2">Belongs to the CDC73 family.</text>
</comment>
<feature type="compositionally biased region" description="Low complexity" evidence="5">
    <location>
        <begin position="143"/>
        <end position="159"/>
    </location>
</feature>
<dbReference type="GO" id="GO:0032968">
    <property type="term" value="P:positive regulation of transcription elongation by RNA polymerase II"/>
    <property type="evidence" value="ECO:0007669"/>
    <property type="project" value="TreeGrafter"/>
</dbReference>
<feature type="region of interest" description="Disordered" evidence="5">
    <location>
        <begin position="143"/>
        <end position="173"/>
    </location>
</feature>